<comment type="caution">
    <text evidence="1">The sequence shown here is derived from an EMBL/GenBank/DDBJ whole genome shotgun (WGS) entry which is preliminary data.</text>
</comment>
<name>A0ABP0GEN7_CLALP</name>
<gene>
    <name evidence="1" type="ORF">CVLEPA_LOCUS22880</name>
</gene>
<organism evidence="1 2">
    <name type="scientific">Clavelina lepadiformis</name>
    <name type="common">Light-bulb sea squirt</name>
    <name type="synonym">Ascidia lepadiformis</name>
    <dbReference type="NCBI Taxonomy" id="159417"/>
    <lineage>
        <taxon>Eukaryota</taxon>
        <taxon>Metazoa</taxon>
        <taxon>Chordata</taxon>
        <taxon>Tunicata</taxon>
        <taxon>Ascidiacea</taxon>
        <taxon>Aplousobranchia</taxon>
        <taxon>Clavelinidae</taxon>
        <taxon>Clavelina</taxon>
    </lineage>
</organism>
<reference evidence="1 2" key="1">
    <citation type="submission" date="2024-02" db="EMBL/GenBank/DDBJ databases">
        <authorList>
            <person name="Daric V."/>
            <person name="Darras S."/>
        </authorList>
    </citation>
    <scope>NUCLEOTIDE SEQUENCE [LARGE SCALE GENOMIC DNA]</scope>
</reference>
<keyword evidence="2" id="KW-1185">Reference proteome</keyword>
<dbReference type="Proteomes" id="UP001642483">
    <property type="component" value="Unassembled WGS sequence"/>
</dbReference>
<evidence type="ECO:0000313" key="2">
    <source>
        <dbReference type="Proteomes" id="UP001642483"/>
    </source>
</evidence>
<dbReference type="EMBL" id="CAWYQH010000114">
    <property type="protein sequence ID" value="CAK8690249.1"/>
    <property type="molecule type" value="Genomic_DNA"/>
</dbReference>
<sequence>MNCGPLALMEAERFLCPNLFEDTNFKYDSTLCNLYRQNFGNFLHNMTGALRGECKRWCHEICLKGCCLKTTFTCQHH</sequence>
<accession>A0ABP0GEN7</accession>
<evidence type="ECO:0000313" key="1">
    <source>
        <dbReference type="EMBL" id="CAK8690249.1"/>
    </source>
</evidence>
<proteinExistence type="predicted"/>
<protein>
    <submittedName>
        <fullName evidence="1">Uncharacterized protein</fullName>
    </submittedName>
</protein>